<comment type="pathway">
    <text evidence="1">Amino-sugar metabolism; 1,6-anhydro-N-acetylmuramate degradation.</text>
</comment>
<organism evidence="2 3">
    <name type="scientific">Chthonomonas calidirosea (strain DSM 23976 / ICMP 18418 / T49)</name>
    <dbReference type="NCBI Taxonomy" id="1303518"/>
    <lineage>
        <taxon>Bacteria</taxon>
        <taxon>Bacillati</taxon>
        <taxon>Armatimonadota</taxon>
        <taxon>Chthonomonadia</taxon>
        <taxon>Chthonomonadales</taxon>
        <taxon>Chthonomonadaceae</taxon>
        <taxon>Chthonomonas</taxon>
    </lineage>
</organism>
<gene>
    <name evidence="1" type="primary">anmK</name>
    <name evidence="2" type="ORF">CCALI_02834</name>
</gene>
<keyword evidence="2" id="KW-0645">Protease</keyword>
<keyword evidence="1" id="KW-0808">Transferase</keyword>
<keyword evidence="3" id="KW-1185">Reference proteome</keyword>
<keyword evidence="1" id="KW-0547">Nucleotide-binding</keyword>
<dbReference type="GO" id="GO:0005524">
    <property type="term" value="F:ATP binding"/>
    <property type="evidence" value="ECO:0007669"/>
    <property type="project" value="UniProtKB-UniRule"/>
</dbReference>
<keyword evidence="1" id="KW-0067">ATP-binding</keyword>
<dbReference type="GO" id="GO:0008237">
    <property type="term" value="F:metallopeptidase activity"/>
    <property type="evidence" value="ECO:0007669"/>
    <property type="project" value="UniProtKB-KW"/>
</dbReference>
<dbReference type="Pfam" id="PF03702">
    <property type="entry name" value="AnmK"/>
    <property type="match status" value="1"/>
</dbReference>
<dbReference type="UniPathway" id="UPA00544"/>
<dbReference type="AlphaFoldDB" id="S0EY27"/>
<dbReference type="RefSeq" id="WP_016484123.1">
    <property type="nucleotide sequence ID" value="NC_021487.1"/>
</dbReference>
<proteinExistence type="inferred from homology"/>
<evidence type="ECO:0000313" key="3">
    <source>
        <dbReference type="Proteomes" id="UP000014227"/>
    </source>
</evidence>
<dbReference type="PANTHER" id="PTHR30605:SF0">
    <property type="entry name" value="ANHYDRO-N-ACETYLMURAMIC ACID KINASE"/>
    <property type="match status" value="1"/>
</dbReference>
<dbReference type="eggNOG" id="COG2377">
    <property type="taxonomic scope" value="Bacteria"/>
</dbReference>
<dbReference type="CDD" id="cd24050">
    <property type="entry name" value="ASKHA_NBD_ANMK"/>
    <property type="match status" value="1"/>
</dbReference>
<dbReference type="HOGENOM" id="CLU_038782_1_0_0"/>
<comment type="catalytic activity">
    <reaction evidence="1">
        <text>1,6-anhydro-N-acetyl-beta-muramate + ATP + H2O = N-acetyl-D-muramate 6-phosphate + ADP + H(+)</text>
        <dbReference type="Rhea" id="RHEA:24952"/>
        <dbReference type="ChEBI" id="CHEBI:15377"/>
        <dbReference type="ChEBI" id="CHEBI:15378"/>
        <dbReference type="ChEBI" id="CHEBI:30616"/>
        <dbReference type="ChEBI" id="CHEBI:58690"/>
        <dbReference type="ChEBI" id="CHEBI:58722"/>
        <dbReference type="ChEBI" id="CHEBI:456216"/>
        <dbReference type="EC" id="2.7.1.170"/>
    </reaction>
</comment>
<keyword evidence="1" id="KW-0418">Kinase</keyword>
<comment type="similarity">
    <text evidence="1">Belongs to the anhydro-N-acetylmuramic acid kinase family.</text>
</comment>
<evidence type="ECO:0000313" key="2">
    <source>
        <dbReference type="EMBL" id="CCW36619.1"/>
    </source>
</evidence>
<dbReference type="PATRIC" id="fig|1303518.3.peg.2939"/>
<dbReference type="InterPro" id="IPR043129">
    <property type="entry name" value="ATPase_NBD"/>
</dbReference>
<name>S0EY27_CHTCT</name>
<dbReference type="PANTHER" id="PTHR30605">
    <property type="entry name" value="ANHYDRO-N-ACETYLMURAMIC ACID KINASE"/>
    <property type="match status" value="1"/>
</dbReference>
<feature type="binding site" evidence="1">
    <location>
        <begin position="22"/>
        <end position="29"/>
    </location>
    <ligand>
        <name>ATP</name>
        <dbReference type="ChEBI" id="CHEBI:30616"/>
    </ligand>
</feature>
<dbReference type="STRING" id="454171.CP488_01254"/>
<dbReference type="InParanoid" id="S0EY27"/>
<dbReference type="GO" id="GO:0009254">
    <property type="term" value="P:peptidoglycan turnover"/>
    <property type="evidence" value="ECO:0007669"/>
    <property type="project" value="UniProtKB-UniRule"/>
</dbReference>
<comment type="pathway">
    <text evidence="1">Cell wall biogenesis; peptidoglycan recycling.</text>
</comment>
<comment type="function">
    <text evidence="1">Catalyzes the specific phosphorylation of 1,6-anhydro-N-acetylmuramic acid (anhMurNAc) with the simultaneous cleavage of the 1,6-anhydro ring, generating MurNAc-6-P. Is required for the utilization of anhMurNAc either imported from the medium or derived from its own cell wall murein, and thus plays a role in cell wall recycling.</text>
</comment>
<accession>S0EY27</accession>
<keyword evidence="1" id="KW-0119">Carbohydrate metabolism</keyword>
<dbReference type="KEGG" id="ccz:CCALI_02834"/>
<reference evidence="3" key="1">
    <citation type="submission" date="2013-03" db="EMBL/GenBank/DDBJ databases">
        <title>Genome sequence of Chthonomonas calidirosea, the first sequenced genome from the Armatimonadetes phylum (formally candidate division OP10).</title>
        <authorList>
            <person name="Lee K.C.Y."/>
            <person name="Morgan X.C."/>
            <person name="Dunfield P.F."/>
            <person name="Tamas I."/>
            <person name="Houghton K.M."/>
            <person name="Vyssotski M."/>
            <person name="Ryan J.L.J."/>
            <person name="Lagutin K."/>
            <person name="McDonald I.R."/>
            <person name="Stott M.B."/>
        </authorList>
    </citation>
    <scope>NUCLEOTIDE SEQUENCE [LARGE SCALE GENOMIC DNA]</scope>
    <source>
        <strain evidence="3">DSM 23976 / ICMP 18418 / T49</strain>
    </source>
</reference>
<dbReference type="SUPFAM" id="SSF53067">
    <property type="entry name" value="Actin-like ATPase domain"/>
    <property type="match status" value="1"/>
</dbReference>
<sequence length="400" mass="43873">MSVHPILYNVQKPVFMVGLMSGTSVDGVHAALIEIDGEAQQLRWKLLGWYYLPWEPELKSEILAACRPDTPLQKVVLLNYRIAEVFAEAAKKVIAQCGLKTEQIDAIASHGQTIWHQAEPMLLVGRLTRGTLQIGEPAVIAASTGCMVIADFRAADIAVGGQGAPLVPVADRLLFGSDKETRVVQNIGGIANATYLPQGCQAREDAEIIAFDTGPGNMVMDEIVREMTAGLQEYDREGQWAAQGRIQEDLLAECLAHPYFQQPPPKSTGREQFGKAYVQWFCQRARELGLRWEDMLATASALTVESIAQAYERWLLPKAPIHRVIVGGGGVHNRWLMQQLQRRLAPMTLSTHEEFGVPDDAKEAIAFALLGYLTLRGMPGNLPSATGATRPVVLGKIVFP</sequence>
<dbReference type="GO" id="GO:0006040">
    <property type="term" value="P:amino sugar metabolic process"/>
    <property type="evidence" value="ECO:0007669"/>
    <property type="project" value="InterPro"/>
</dbReference>
<dbReference type="OrthoDB" id="9763949at2"/>
<dbReference type="HAMAP" id="MF_01270">
    <property type="entry name" value="AnhMurNAc_kinase"/>
    <property type="match status" value="1"/>
</dbReference>
<dbReference type="GO" id="GO:0097175">
    <property type="term" value="P:1,6-anhydro-N-acetyl-beta-muramic acid catabolic process"/>
    <property type="evidence" value="ECO:0007669"/>
    <property type="project" value="UniProtKB-UniRule"/>
</dbReference>
<dbReference type="NCBIfam" id="NF007148">
    <property type="entry name" value="PRK09585.3-2"/>
    <property type="match status" value="1"/>
</dbReference>
<evidence type="ECO:0000256" key="1">
    <source>
        <dbReference type="HAMAP-Rule" id="MF_01270"/>
    </source>
</evidence>
<dbReference type="InterPro" id="IPR005338">
    <property type="entry name" value="Anhydro_N_Ac-Mur_kinase"/>
</dbReference>
<dbReference type="EMBL" id="HF951689">
    <property type="protein sequence ID" value="CCW36619.1"/>
    <property type="molecule type" value="Genomic_DNA"/>
</dbReference>
<dbReference type="GO" id="GO:0006508">
    <property type="term" value="P:proteolysis"/>
    <property type="evidence" value="ECO:0007669"/>
    <property type="project" value="UniProtKB-KW"/>
</dbReference>
<dbReference type="Proteomes" id="UP000014227">
    <property type="component" value="Chromosome I"/>
</dbReference>
<dbReference type="EC" id="2.7.1.170" evidence="1"/>
<keyword evidence="2" id="KW-0378">Hydrolase</keyword>
<dbReference type="GO" id="GO:0016301">
    <property type="term" value="F:kinase activity"/>
    <property type="evidence" value="ECO:0007669"/>
    <property type="project" value="UniProtKB-KW"/>
</dbReference>
<dbReference type="GO" id="GO:0016773">
    <property type="term" value="F:phosphotransferase activity, alcohol group as acceptor"/>
    <property type="evidence" value="ECO:0007669"/>
    <property type="project" value="UniProtKB-UniRule"/>
</dbReference>
<protein>
    <recommendedName>
        <fullName evidence="1">Anhydro-N-acetylmuramic acid kinase</fullName>
        <ecNumber evidence="1">2.7.1.170</ecNumber>
    </recommendedName>
    <alternativeName>
        <fullName evidence="1">AnhMurNAc kinase</fullName>
    </alternativeName>
</protein>
<dbReference type="Gene3D" id="3.30.420.40">
    <property type="match status" value="2"/>
</dbReference>
<dbReference type="UniPathway" id="UPA00343"/>
<keyword evidence="2" id="KW-0482">Metalloprotease</keyword>